<keyword evidence="1" id="KW-0472">Membrane</keyword>
<evidence type="ECO:0000313" key="3">
    <source>
        <dbReference type="EMBL" id="CAH0478947.1"/>
    </source>
</evidence>
<evidence type="ECO:0000256" key="2">
    <source>
        <dbReference type="SAM" id="SignalP"/>
    </source>
</evidence>
<keyword evidence="2" id="KW-0732">Signal</keyword>
<gene>
    <name evidence="3" type="ORF">PBS003_LOCUS5622</name>
</gene>
<keyword evidence="1" id="KW-1133">Transmembrane helix</keyword>
<sequence>MRLNTFLMAILAVSLLWCFDHVRAQPKLTKIASLKGADNIGEINTEAIISRQDSLQKLESLHRDNNVESFAASHVKTPDHAVPEAAAVEVGVNTATALKNDETLGAEGKAAAALKKEETGDETATTGAKITAAHGDDAANGLKDGTHILEHVDKNYPPLAAAVKNAEKQGVDVQKTMQLVEAAPHMDMFKSKSKWTIFWMVLSYLVGGITGALIFYGLKSMGYLDGYKMPF</sequence>
<keyword evidence="1" id="KW-0812">Transmembrane</keyword>
<feature type="chain" id="PRO_5043840852" description="RxLR effector protein" evidence="2">
    <location>
        <begin position="25"/>
        <end position="231"/>
    </location>
</feature>
<proteinExistence type="predicted"/>
<dbReference type="Proteomes" id="UP001160483">
    <property type="component" value="Unassembled WGS sequence"/>
</dbReference>
<feature type="transmembrane region" description="Helical" evidence="1">
    <location>
        <begin position="197"/>
        <end position="218"/>
    </location>
</feature>
<reference evidence="3" key="1">
    <citation type="submission" date="2021-11" db="EMBL/GenBank/DDBJ databases">
        <authorList>
            <person name="Islam A."/>
            <person name="Islam S."/>
            <person name="Flora M.S."/>
            <person name="Rahman M."/>
            <person name="Ziaur R.M."/>
            <person name="Epstein J.H."/>
            <person name="Hassan M."/>
            <person name="Klassen M."/>
            <person name="Woodard K."/>
            <person name="Webb A."/>
            <person name="Webby R.J."/>
            <person name="El Zowalaty M.E."/>
        </authorList>
    </citation>
    <scope>NUCLEOTIDE SEQUENCE</scope>
    <source>
        <strain evidence="3">Pbs3</strain>
    </source>
</reference>
<dbReference type="AlphaFoldDB" id="A0AAU9L3S8"/>
<dbReference type="EMBL" id="CAKKTJ010000281">
    <property type="protein sequence ID" value="CAH0478947.1"/>
    <property type="molecule type" value="Genomic_DNA"/>
</dbReference>
<protein>
    <recommendedName>
        <fullName evidence="5">RxLR effector protein</fullName>
    </recommendedName>
</protein>
<evidence type="ECO:0000256" key="1">
    <source>
        <dbReference type="SAM" id="Phobius"/>
    </source>
</evidence>
<organism evidence="3 4">
    <name type="scientific">Peronospora belbahrii</name>
    <dbReference type="NCBI Taxonomy" id="622444"/>
    <lineage>
        <taxon>Eukaryota</taxon>
        <taxon>Sar</taxon>
        <taxon>Stramenopiles</taxon>
        <taxon>Oomycota</taxon>
        <taxon>Peronosporomycetes</taxon>
        <taxon>Peronosporales</taxon>
        <taxon>Peronosporaceae</taxon>
        <taxon>Peronospora</taxon>
    </lineage>
</organism>
<comment type="caution">
    <text evidence="3">The sequence shown here is derived from an EMBL/GenBank/DDBJ whole genome shotgun (WGS) entry which is preliminary data.</text>
</comment>
<feature type="signal peptide" evidence="2">
    <location>
        <begin position="1"/>
        <end position="24"/>
    </location>
</feature>
<evidence type="ECO:0000313" key="4">
    <source>
        <dbReference type="Proteomes" id="UP001160483"/>
    </source>
</evidence>
<accession>A0AAU9L3S8</accession>
<name>A0AAU9L3S8_9STRA</name>
<evidence type="ECO:0008006" key="5">
    <source>
        <dbReference type="Google" id="ProtNLM"/>
    </source>
</evidence>